<sequence>MMSTINDVSRLAGVSKATVSRVLSGSRGVKEASRQAVLQAAEALNYRPNMIAQSLLSQSTGCIGVICAQDNINQTTSYLYALEKQLSQHQKHLLLRFANTSHGVMNSLEELTCGLCDNVLIIGARFPLNINRPDVVLVDCLDSEGDNSIQFDHAFAAETACHYLISQGRRQIALIHPQSSGFADQVLLGYKHALEKNFLPFNRNLVFLDNTSPSVAVQELVNNATTLNFNALLVSDEQQAQRVVPQLQAFNRAVPQNVMVFSLAGSLQLPGIPTIPAIEYSMDAMASRIVNWLTEKTDNPGGSPAARRFNYSEALNAALALTRRRWLRVFCWLVFVVSLTL</sequence>
<evidence type="ECO:0000256" key="3">
    <source>
        <dbReference type="ARBA" id="ARBA00023163"/>
    </source>
</evidence>
<dbReference type="PANTHER" id="PTHR30146">
    <property type="entry name" value="LACI-RELATED TRANSCRIPTIONAL REPRESSOR"/>
    <property type="match status" value="1"/>
</dbReference>
<keyword evidence="2" id="KW-0238">DNA-binding</keyword>
<feature type="domain" description="HTH lacI-type" evidence="4">
    <location>
        <begin position="3"/>
        <end position="57"/>
    </location>
</feature>
<protein>
    <submittedName>
        <fullName evidence="5">LacI family transcriptional regulator</fullName>
    </submittedName>
</protein>
<dbReference type="AlphaFoldDB" id="A0A378FUI9"/>
<dbReference type="Gene3D" id="1.10.260.40">
    <property type="entry name" value="lambda repressor-like DNA-binding domains"/>
    <property type="match status" value="1"/>
</dbReference>
<dbReference type="Gene3D" id="3.40.50.2300">
    <property type="match status" value="2"/>
</dbReference>
<dbReference type="GO" id="GO:0003700">
    <property type="term" value="F:DNA-binding transcription factor activity"/>
    <property type="evidence" value="ECO:0007669"/>
    <property type="project" value="TreeGrafter"/>
</dbReference>
<dbReference type="EMBL" id="UGNC01000005">
    <property type="protein sequence ID" value="STW47499.1"/>
    <property type="molecule type" value="Genomic_DNA"/>
</dbReference>
<keyword evidence="3" id="KW-0804">Transcription</keyword>
<evidence type="ECO:0000256" key="1">
    <source>
        <dbReference type="ARBA" id="ARBA00023015"/>
    </source>
</evidence>
<keyword evidence="1" id="KW-0805">Transcription regulation</keyword>
<dbReference type="GO" id="GO:0000976">
    <property type="term" value="F:transcription cis-regulatory region binding"/>
    <property type="evidence" value="ECO:0007669"/>
    <property type="project" value="TreeGrafter"/>
</dbReference>
<gene>
    <name evidence="5" type="primary">ascG_4</name>
    <name evidence="5" type="ORF">NCTC9617_04055</name>
</gene>
<accession>A0A378FUI9</accession>
<dbReference type="Pfam" id="PF13377">
    <property type="entry name" value="Peripla_BP_3"/>
    <property type="match status" value="1"/>
</dbReference>
<dbReference type="InterPro" id="IPR000843">
    <property type="entry name" value="HTH_LacI"/>
</dbReference>
<dbReference type="InterPro" id="IPR046335">
    <property type="entry name" value="LacI/GalR-like_sensor"/>
</dbReference>
<dbReference type="Proteomes" id="UP000255167">
    <property type="component" value="Unassembled WGS sequence"/>
</dbReference>
<proteinExistence type="predicted"/>
<evidence type="ECO:0000256" key="2">
    <source>
        <dbReference type="ARBA" id="ARBA00023125"/>
    </source>
</evidence>
<dbReference type="SMART" id="SM00354">
    <property type="entry name" value="HTH_LACI"/>
    <property type="match status" value="1"/>
</dbReference>
<dbReference type="CDD" id="cd01392">
    <property type="entry name" value="HTH_LacI"/>
    <property type="match status" value="1"/>
</dbReference>
<dbReference type="SUPFAM" id="SSF53822">
    <property type="entry name" value="Periplasmic binding protein-like I"/>
    <property type="match status" value="1"/>
</dbReference>
<dbReference type="PANTHER" id="PTHR30146:SF67">
    <property type="entry name" value="HTH-TYPE TRANSCRIPTIONAL REGULATOR ASCG"/>
    <property type="match status" value="1"/>
</dbReference>
<evidence type="ECO:0000313" key="5">
    <source>
        <dbReference type="EMBL" id="STW47499.1"/>
    </source>
</evidence>
<dbReference type="InterPro" id="IPR028082">
    <property type="entry name" value="Peripla_BP_I"/>
</dbReference>
<evidence type="ECO:0000259" key="4">
    <source>
        <dbReference type="PROSITE" id="PS50932"/>
    </source>
</evidence>
<dbReference type="PROSITE" id="PS50932">
    <property type="entry name" value="HTH_LACI_2"/>
    <property type="match status" value="1"/>
</dbReference>
<name>A0A378FUI9_KLEPN</name>
<dbReference type="PRINTS" id="PR00036">
    <property type="entry name" value="HTHLACI"/>
</dbReference>
<evidence type="ECO:0000313" key="6">
    <source>
        <dbReference type="Proteomes" id="UP000255167"/>
    </source>
</evidence>
<organism evidence="5 6">
    <name type="scientific">Klebsiella pneumoniae</name>
    <dbReference type="NCBI Taxonomy" id="573"/>
    <lineage>
        <taxon>Bacteria</taxon>
        <taxon>Pseudomonadati</taxon>
        <taxon>Pseudomonadota</taxon>
        <taxon>Gammaproteobacteria</taxon>
        <taxon>Enterobacterales</taxon>
        <taxon>Enterobacteriaceae</taxon>
        <taxon>Klebsiella/Raoultella group</taxon>
        <taxon>Klebsiella</taxon>
        <taxon>Klebsiella pneumoniae complex</taxon>
    </lineage>
</organism>
<dbReference type="Pfam" id="PF00356">
    <property type="entry name" value="LacI"/>
    <property type="match status" value="1"/>
</dbReference>
<dbReference type="InterPro" id="IPR010982">
    <property type="entry name" value="Lambda_DNA-bd_dom_sf"/>
</dbReference>
<reference evidence="5 6" key="1">
    <citation type="submission" date="2018-06" db="EMBL/GenBank/DDBJ databases">
        <authorList>
            <consortium name="Pathogen Informatics"/>
            <person name="Doyle S."/>
        </authorList>
    </citation>
    <scope>NUCLEOTIDE SEQUENCE [LARGE SCALE GENOMIC DNA]</scope>
    <source>
        <strain evidence="5 6">NCTC9617</strain>
    </source>
</reference>
<dbReference type="SUPFAM" id="SSF47413">
    <property type="entry name" value="lambda repressor-like DNA-binding domains"/>
    <property type="match status" value="1"/>
</dbReference>